<dbReference type="Gene3D" id="3.40.250.10">
    <property type="entry name" value="Rhodanese-like domain"/>
    <property type="match status" value="2"/>
</dbReference>
<dbReference type="EMBL" id="PVWK01000070">
    <property type="protein sequence ID" value="PSB28957.1"/>
    <property type="molecule type" value="Genomic_DNA"/>
</dbReference>
<dbReference type="PROSITE" id="PS00380">
    <property type="entry name" value="RHODANESE_1"/>
    <property type="match status" value="1"/>
</dbReference>
<dbReference type="PANTHER" id="PTHR11364:SF27">
    <property type="entry name" value="SULFURTRANSFERASE"/>
    <property type="match status" value="1"/>
</dbReference>
<feature type="domain" description="Rhodanese" evidence="3">
    <location>
        <begin position="168"/>
        <end position="271"/>
    </location>
</feature>
<dbReference type="RefSeq" id="WP_106256608.1">
    <property type="nucleotide sequence ID" value="NZ_CAWNSW010000099.1"/>
</dbReference>
<dbReference type="CDD" id="cd01449">
    <property type="entry name" value="TST_Repeat_2"/>
    <property type="match status" value="1"/>
</dbReference>
<protein>
    <submittedName>
        <fullName evidence="4">Sulfurtransferase</fullName>
    </submittedName>
</protein>
<keyword evidence="5" id="KW-1185">Reference proteome</keyword>
<feature type="domain" description="Rhodanese" evidence="3">
    <location>
        <begin position="16"/>
        <end position="138"/>
    </location>
</feature>
<dbReference type="SUPFAM" id="SSF52821">
    <property type="entry name" value="Rhodanese/Cell cycle control phosphatase"/>
    <property type="match status" value="2"/>
</dbReference>
<dbReference type="InterPro" id="IPR036873">
    <property type="entry name" value="Rhodanese-like_dom_sf"/>
</dbReference>
<dbReference type="PROSITE" id="PS50206">
    <property type="entry name" value="RHODANESE_3"/>
    <property type="match status" value="2"/>
</dbReference>
<dbReference type="FunFam" id="3.40.250.10:FF:000035">
    <property type="entry name" value="Thiosulfate sulfurtransferase"/>
    <property type="match status" value="1"/>
</dbReference>
<dbReference type="InterPro" id="IPR001307">
    <property type="entry name" value="Thiosulphate_STrfase_CS"/>
</dbReference>
<dbReference type="AlphaFoldDB" id="A0A2T1E895"/>
<dbReference type="Proteomes" id="UP000239576">
    <property type="component" value="Unassembled WGS sequence"/>
</dbReference>
<sequence length="277" mass="30063">MISSVVSAAWLHDHLDDPQVAIADCRFSLMQPTLGQEQYQAGHIPGAVYLDLNQNLSSPIGKHGGRHPLPDVAQLASRLSTMGVHSSPEPTLVVAYDDSRLAFASRLWWLLRYLGHDRVAVLDGGFAGWNTAGYPVTQAVPPPKAGTFVPRPNPDQVVNIEAVKARNGSSGVVLVDSREPERYRGEHEPIDPIAGHIPGAVNYPWQEVTDANGYALPLAAQRERWETVQSAEEILVYCGSGVTACANLLSLELAGIQTGKLYAGSWSDWCSYEKEKG</sequence>
<evidence type="ECO:0000256" key="1">
    <source>
        <dbReference type="ARBA" id="ARBA00022679"/>
    </source>
</evidence>
<organism evidence="4 5">
    <name type="scientific">Stenomitos frigidus ULC18</name>
    <dbReference type="NCBI Taxonomy" id="2107698"/>
    <lineage>
        <taxon>Bacteria</taxon>
        <taxon>Bacillati</taxon>
        <taxon>Cyanobacteriota</taxon>
        <taxon>Cyanophyceae</taxon>
        <taxon>Leptolyngbyales</taxon>
        <taxon>Leptolyngbyaceae</taxon>
        <taxon>Stenomitos</taxon>
    </lineage>
</organism>
<dbReference type="SMART" id="SM00450">
    <property type="entry name" value="RHOD"/>
    <property type="match status" value="2"/>
</dbReference>
<proteinExistence type="predicted"/>
<comment type="caution">
    <text evidence="4">The sequence shown here is derived from an EMBL/GenBank/DDBJ whole genome shotgun (WGS) entry which is preliminary data.</text>
</comment>
<reference evidence="5" key="1">
    <citation type="submission" date="2018-02" db="EMBL/GenBank/DDBJ databases">
        <authorList>
            <person name="Moore K."/>
            <person name="Momper L."/>
        </authorList>
    </citation>
    <scope>NUCLEOTIDE SEQUENCE [LARGE SCALE GENOMIC DNA]</scope>
    <source>
        <strain evidence="5">ULC18</strain>
    </source>
</reference>
<dbReference type="OrthoDB" id="9770030at2"/>
<evidence type="ECO:0000313" key="5">
    <source>
        <dbReference type="Proteomes" id="UP000239576"/>
    </source>
</evidence>
<evidence type="ECO:0000313" key="4">
    <source>
        <dbReference type="EMBL" id="PSB28957.1"/>
    </source>
</evidence>
<accession>A0A2T1E895</accession>
<evidence type="ECO:0000259" key="3">
    <source>
        <dbReference type="PROSITE" id="PS50206"/>
    </source>
</evidence>
<dbReference type="InterPro" id="IPR001763">
    <property type="entry name" value="Rhodanese-like_dom"/>
</dbReference>
<reference evidence="4 5" key="2">
    <citation type="submission" date="2018-03" db="EMBL/GenBank/DDBJ databases">
        <title>The ancient ancestry and fast evolution of plastids.</title>
        <authorList>
            <person name="Moore K.R."/>
            <person name="Magnabosco C."/>
            <person name="Momper L."/>
            <person name="Gold D.A."/>
            <person name="Bosak T."/>
            <person name="Fournier G.P."/>
        </authorList>
    </citation>
    <scope>NUCLEOTIDE SEQUENCE [LARGE SCALE GENOMIC DNA]</scope>
    <source>
        <strain evidence="4 5">ULC18</strain>
    </source>
</reference>
<keyword evidence="1 4" id="KW-0808">Transferase</keyword>
<dbReference type="Pfam" id="PF00581">
    <property type="entry name" value="Rhodanese"/>
    <property type="match status" value="2"/>
</dbReference>
<dbReference type="GO" id="GO:0004792">
    <property type="term" value="F:thiosulfate-cyanide sulfurtransferase activity"/>
    <property type="evidence" value="ECO:0007669"/>
    <property type="project" value="InterPro"/>
</dbReference>
<gene>
    <name evidence="4" type="ORF">C7B82_12400</name>
</gene>
<evidence type="ECO:0000256" key="2">
    <source>
        <dbReference type="ARBA" id="ARBA00022737"/>
    </source>
</evidence>
<keyword evidence="2" id="KW-0677">Repeat</keyword>
<dbReference type="CDD" id="cd01448">
    <property type="entry name" value="TST_Repeat_1"/>
    <property type="match status" value="1"/>
</dbReference>
<dbReference type="InterPro" id="IPR045078">
    <property type="entry name" value="TST/MPST-like"/>
</dbReference>
<dbReference type="PANTHER" id="PTHR11364">
    <property type="entry name" value="THIOSULFATE SULFERTANSFERASE"/>
    <property type="match status" value="1"/>
</dbReference>
<name>A0A2T1E895_9CYAN</name>